<keyword evidence="4" id="KW-0808">Transferase</keyword>
<dbReference type="InterPro" id="IPR008271">
    <property type="entry name" value="Ser/Thr_kinase_AS"/>
</dbReference>
<evidence type="ECO:0000256" key="3">
    <source>
        <dbReference type="ARBA" id="ARBA00022527"/>
    </source>
</evidence>
<evidence type="ECO:0000256" key="11">
    <source>
        <dbReference type="PROSITE-ProRule" id="PRU10141"/>
    </source>
</evidence>
<evidence type="ECO:0000259" key="14">
    <source>
        <dbReference type="PROSITE" id="PS50222"/>
    </source>
</evidence>
<dbReference type="InterPro" id="IPR000719">
    <property type="entry name" value="Prot_kinase_dom"/>
</dbReference>
<keyword evidence="6 11" id="KW-0547">Nucleotide-binding</keyword>
<protein>
    <recommendedName>
        <fullName evidence="16">Non-specific serine/threonine protein kinase</fullName>
    </recommendedName>
</protein>
<dbReference type="InterPro" id="IPR050205">
    <property type="entry name" value="CDPK_Ser/Thr_kinases"/>
</dbReference>
<sequence>MPARRKFSTVEGRGCLKHYRRRFEDDYEVCGEPLGKGGFGLVVRAKHRATGVERAVKAVDRWNVTKAESKIMLQMDHPHVIQLHEVFESGTHVHFVMELCSGGDLFDRVVQACFFSEAQAALVLRQALQAVSYMHSCQVAHRDLKPENFLFAVDGPIEGNTLKLIDFGVACSCGPDDVLKTQLGSPYYVSPQVLEGRYDKQCDVWSIGVIMHILLIGRAPFKGRSSMDTFKLIRRGSVDFQRRQWSQISEDAKFLVRDMLRVNPHLRLTADAALRREWIESLAPNASADFDAAVIERLSKFKVENELRKAALNVAARSLAKSRLDALKAEFQRFDADGDGKVSLRELRAGLRNAGMDVSGKHLRSVMANLDGNASGAVAYTDFLAASLDTHGDLTDHVLWTAFNVFDQDGDGKITIAELSRTLPASARRGLTKLMREVDTSGDGEIDFHEFSAMMRTATP</sequence>
<dbReference type="PROSITE" id="PS00108">
    <property type="entry name" value="PROTEIN_KINASE_ST"/>
    <property type="match status" value="1"/>
</dbReference>
<reference evidence="15" key="1">
    <citation type="submission" date="2021-01" db="EMBL/GenBank/DDBJ databases">
        <authorList>
            <person name="Corre E."/>
            <person name="Pelletier E."/>
            <person name="Niang G."/>
            <person name="Scheremetjew M."/>
            <person name="Finn R."/>
            <person name="Kale V."/>
            <person name="Holt S."/>
            <person name="Cochrane G."/>
            <person name="Meng A."/>
            <person name="Brown T."/>
            <person name="Cohen L."/>
        </authorList>
    </citation>
    <scope>NUCLEOTIDE SEQUENCE</scope>
    <source>
        <strain evidence="15">RCC3387</strain>
    </source>
</reference>
<dbReference type="GO" id="GO:0005524">
    <property type="term" value="F:ATP binding"/>
    <property type="evidence" value="ECO:0007669"/>
    <property type="project" value="UniProtKB-UniRule"/>
</dbReference>
<dbReference type="InterPro" id="IPR002048">
    <property type="entry name" value="EF_hand_dom"/>
</dbReference>
<evidence type="ECO:0000256" key="10">
    <source>
        <dbReference type="ARBA" id="ARBA00024334"/>
    </source>
</evidence>
<evidence type="ECO:0000256" key="1">
    <source>
        <dbReference type="ARBA" id="ARBA00001946"/>
    </source>
</evidence>
<dbReference type="SMART" id="SM00220">
    <property type="entry name" value="S_TKc"/>
    <property type="match status" value="1"/>
</dbReference>
<proteinExistence type="inferred from homology"/>
<dbReference type="SUPFAM" id="SSF47473">
    <property type="entry name" value="EF-hand"/>
    <property type="match status" value="1"/>
</dbReference>
<dbReference type="PROSITE" id="PS00018">
    <property type="entry name" value="EF_HAND_1"/>
    <property type="match status" value="4"/>
</dbReference>
<dbReference type="GO" id="GO:0005509">
    <property type="term" value="F:calcium ion binding"/>
    <property type="evidence" value="ECO:0007669"/>
    <property type="project" value="InterPro"/>
</dbReference>
<dbReference type="CDD" id="cd00051">
    <property type="entry name" value="EFh"/>
    <property type="match status" value="1"/>
</dbReference>
<dbReference type="InterPro" id="IPR011009">
    <property type="entry name" value="Kinase-like_dom_sf"/>
</dbReference>
<dbReference type="CDD" id="cd05117">
    <property type="entry name" value="STKc_CAMK"/>
    <property type="match status" value="1"/>
</dbReference>
<dbReference type="Gene3D" id="3.30.200.20">
    <property type="entry name" value="Phosphorylase Kinase, domain 1"/>
    <property type="match status" value="1"/>
</dbReference>
<keyword evidence="7" id="KW-0418">Kinase</keyword>
<feature type="binding site" evidence="11">
    <location>
        <position position="57"/>
    </location>
    <ligand>
        <name>ATP</name>
        <dbReference type="ChEBI" id="CHEBI:30616"/>
    </ligand>
</feature>
<dbReference type="EMBL" id="HBGW01005565">
    <property type="protein sequence ID" value="CAD9497346.1"/>
    <property type="molecule type" value="Transcribed_RNA"/>
</dbReference>
<evidence type="ECO:0000256" key="7">
    <source>
        <dbReference type="ARBA" id="ARBA00022777"/>
    </source>
</evidence>
<evidence type="ECO:0000256" key="12">
    <source>
        <dbReference type="RuleBase" id="RU000304"/>
    </source>
</evidence>
<evidence type="ECO:0000256" key="9">
    <source>
        <dbReference type="ARBA" id="ARBA00022840"/>
    </source>
</evidence>
<evidence type="ECO:0000256" key="2">
    <source>
        <dbReference type="ARBA" id="ARBA00011245"/>
    </source>
</evidence>
<gene>
    <name evidence="15" type="ORF">BRAN1462_LOCUS3654</name>
</gene>
<evidence type="ECO:0000256" key="8">
    <source>
        <dbReference type="ARBA" id="ARBA00022837"/>
    </source>
</evidence>
<dbReference type="Pfam" id="PF13499">
    <property type="entry name" value="EF-hand_7"/>
    <property type="match status" value="2"/>
</dbReference>
<dbReference type="FunFam" id="1.10.238.10:FF:000003">
    <property type="entry name" value="Calmodulin A"/>
    <property type="match status" value="1"/>
</dbReference>
<dbReference type="PROSITE" id="PS00107">
    <property type="entry name" value="PROTEIN_KINASE_ATP"/>
    <property type="match status" value="1"/>
</dbReference>
<dbReference type="GO" id="GO:0004674">
    <property type="term" value="F:protein serine/threonine kinase activity"/>
    <property type="evidence" value="ECO:0007669"/>
    <property type="project" value="UniProtKB-KW"/>
</dbReference>
<dbReference type="InterPro" id="IPR011992">
    <property type="entry name" value="EF-hand-dom_pair"/>
</dbReference>
<evidence type="ECO:0000256" key="4">
    <source>
        <dbReference type="ARBA" id="ARBA00022679"/>
    </source>
</evidence>
<dbReference type="PROSITE" id="PS50011">
    <property type="entry name" value="PROTEIN_KINASE_DOM"/>
    <property type="match status" value="1"/>
</dbReference>
<comment type="subunit">
    <text evidence="2">Monomer.</text>
</comment>
<keyword evidence="5" id="KW-0677">Repeat</keyword>
<dbReference type="InterPro" id="IPR018247">
    <property type="entry name" value="EF_Hand_1_Ca_BS"/>
</dbReference>
<evidence type="ECO:0000259" key="13">
    <source>
        <dbReference type="PROSITE" id="PS50011"/>
    </source>
</evidence>
<dbReference type="Gene3D" id="1.10.510.10">
    <property type="entry name" value="Transferase(Phosphotransferase) domain 1"/>
    <property type="match status" value="1"/>
</dbReference>
<accession>A0A6V0BWA8</accession>
<comment type="similarity">
    <text evidence="10">Belongs to the protein kinase superfamily. Ser/Thr protein kinase family. CDPK subfamily.</text>
</comment>
<dbReference type="PANTHER" id="PTHR24349">
    <property type="entry name" value="SERINE/THREONINE-PROTEIN KINASE"/>
    <property type="match status" value="1"/>
</dbReference>
<name>A0A6V0BWA8_9DINO</name>
<keyword evidence="8" id="KW-0106">Calcium</keyword>
<dbReference type="Pfam" id="PF00069">
    <property type="entry name" value="Pkinase"/>
    <property type="match status" value="1"/>
</dbReference>
<dbReference type="PROSITE" id="PS50222">
    <property type="entry name" value="EF_HAND_2"/>
    <property type="match status" value="3"/>
</dbReference>
<evidence type="ECO:0008006" key="16">
    <source>
        <dbReference type="Google" id="ProtNLM"/>
    </source>
</evidence>
<keyword evidence="3 12" id="KW-0723">Serine/threonine-protein kinase</keyword>
<dbReference type="FunFam" id="1.10.510.10:FF:000571">
    <property type="entry name" value="Maternal embryonic leucine zipper kinase"/>
    <property type="match status" value="1"/>
</dbReference>
<feature type="domain" description="EF-hand" evidence="14">
    <location>
        <begin position="394"/>
        <end position="429"/>
    </location>
</feature>
<evidence type="ECO:0000313" key="15">
    <source>
        <dbReference type="EMBL" id="CAD9497346.1"/>
    </source>
</evidence>
<organism evidence="15">
    <name type="scientific">Zooxanthella nutricula</name>
    <dbReference type="NCBI Taxonomy" id="1333877"/>
    <lineage>
        <taxon>Eukaryota</taxon>
        <taxon>Sar</taxon>
        <taxon>Alveolata</taxon>
        <taxon>Dinophyceae</taxon>
        <taxon>Peridiniales</taxon>
        <taxon>Peridiniales incertae sedis</taxon>
        <taxon>Zooxanthella</taxon>
    </lineage>
</organism>
<feature type="domain" description="EF-hand" evidence="14">
    <location>
        <begin position="431"/>
        <end position="460"/>
    </location>
</feature>
<feature type="domain" description="EF-hand" evidence="14">
    <location>
        <begin position="322"/>
        <end position="357"/>
    </location>
</feature>
<comment type="cofactor">
    <cofactor evidence="1">
        <name>Mg(2+)</name>
        <dbReference type="ChEBI" id="CHEBI:18420"/>
    </cofactor>
</comment>
<dbReference type="SMART" id="SM00054">
    <property type="entry name" value="EFh"/>
    <property type="match status" value="4"/>
</dbReference>
<evidence type="ECO:0000256" key="5">
    <source>
        <dbReference type="ARBA" id="ARBA00022737"/>
    </source>
</evidence>
<dbReference type="AlphaFoldDB" id="A0A6V0BWA8"/>
<feature type="domain" description="Protein kinase" evidence="13">
    <location>
        <begin position="28"/>
        <end position="279"/>
    </location>
</feature>
<dbReference type="InterPro" id="IPR017441">
    <property type="entry name" value="Protein_kinase_ATP_BS"/>
</dbReference>
<dbReference type="SUPFAM" id="SSF56112">
    <property type="entry name" value="Protein kinase-like (PK-like)"/>
    <property type="match status" value="1"/>
</dbReference>
<evidence type="ECO:0000256" key="6">
    <source>
        <dbReference type="ARBA" id="ARBA00022741"/>
    </source>
</evidence>
<dbReference type="Gene3D" id="1.10.238.10">
    <property type="entry name" value="EF-hand"/>
    <property type="match status" value="1"/>
</dbReference>
<keyword evidence="9 11" id="KW-0067">ATP-binding</keyword>